<sequence>MKHKFLSTLISFTLIFSISSTTFAATSKTSSEPSIVAKTAISIDAETGEVIYSKNPDDKIYPASTTKLLTALLLTKSKKPSDMLAYSNSAKEQPEFSLNKNIHPIKVGEKMSADSVMQGLLIYSGNDMAYVIASNILGKINDSTNETKNNFSSIMNKEVQALGLKNTHFVTPNGLHDDNHYSTAYDMSKLAKAAFKNKWIYDTISKQKSTIYTEDKVKFPITNTNKIIDPKESVYDKTCIGGKTGSTSNAGKCLIALYNRNGRKIIGVVMKSVYDSKDLQVFKDMQSLINYSYECSPTTLHKKSTAYSTIKVSYKPFKFFGPEKTANINLILDKDIVYYKNQLNDTEKSVTQNISSINPWKLNSNNSVGTVTLSERGITKTYKLYPSISTKDLLGTNKLLYGLTLLGIIAILGVLITIIFKIAKRSRSKKSYF</sequence>
<feature type="transmembrane region" description="Helical" evidence="8">
    <location>
        <begin position="399"/>
        <end position="420"/>
    </location>
</feature>
<evidence type="ECO:0000256" key="9">
    <source>
        <dbReference type="SAM" id="SignalP"/>
    </source>
</evidence>
<keyword evidence="2 9" id="KW-0732">Signal</keyword>
<keyword evidence="8" id="KW-0812">Transmembrane</keyword>
<organism evidence="11 12">
    <name type="scientific">Clostridium neuense</name>
    <dbReference type="NCBI Taxonomy" id="1728934"/>
    <lineage>
        <taxon>Bacteria</taxon>
        <taxon>Bacillati</taxon>
        <taxon>Bacillota</taxon>
        <taxon>Clostridia</taxon>
        <taxon>Eubacteriales</taxon>
        <taxon>Clostridiaceae</taxon>
        <taxon>Clostridium</taxon>
    </lineage>
</organism>
<comment type="caution">
    <text evidence="11">The sequence shown here is derived from an EMBL/GenBank/DDBJ whole genome shotgun (WGS) entry which is preliminary data.</text>
</comment>
<feature type="chain" id="PRO_5045381190" evidence="9">
    <location>
        <begin position="25"/>
        <end position="433"/>
    </location>
</feature>
<keyword evidence="12" id="KW-1185">Reference proteome</keyword>
<dbReference type="GO" id="GO:0004180">
    <property type="term" value="F:carboxypeptidase activity"/>
    <property type="evidence" value="ECO:0007669"/>
    <property type="project" value="UniProtKB-KW"/>
</dbReference>
<gene>
    <name evidence="11" type="ORF">ACJDT4_17825</name>
</gene>
<evidence type="ECO:0000256" key="3">
    <source>
        <dbReference type="ARBA" id="ARBA00022801"/>
    </source>
</evidence>
<accession>A0ABW8TI99</accession>
<dbReference type="EMBL" id="JBJIAA010000016">
    <property type="protein sequence ID" value="MFL0252276.1"/>
    <property type="molecule type" value="Genomic_DNA"/>
</dbReference>
<evidence type="ECO:0000256" key="7">
    <source>
        <dbReference type="RuleBase" id="RU004016"/>
    </source>
</evidence>
<dbReference type="PRINTS" id="PR00725">
    <property type="entry name" value="DADACBPTASE1"/>
</dbReference>
<keyword evidence="6" id="KW-0961">Cell wall biogenesis/degradation</keyword>
<dbReference type="Proteomes" id="UP001623592">
    <property type="component" value="Unassembled WGS sequence"/>
</dbReference>
<dbReference type="Pfam" id="PF00768">
    <property type="entry name" value="Peptidase_S11"/>
    <property type="match status" value="1"/>
</dbReference>
<keyword evidence="8" id="KW-0472">Membrane</keyword>
<dbReference type="InterPro" id="IPR012338">
    <property type="entry name" value="Beta-lactam/transpept-like"/>
</dbReference>
<dbReference type="SUPFAM" id="SSF56601">
    <property type="entry name" value="beta-lactamase/transpeptidase-like"/>
    <property type="match status" value="1"/>
</dbReference>
<dbReference type="EC" id="3.4.-.-" evidence="11"/>
<dbReference type="RefSeq" id="WP_406788933.1">
    <property type="nucleotide sequence ID" value="NZ_JBJIAA010000016.1"/>
</dbReference>
<evidence type="ECO:0000256" key="2">
    <source>
        <dbReference type="ARBA" id="ARBA00022729"/>
    </source>
</evidence>
<reference evidence="11 12" key="1">
    <citation type="submission" date="2024-11" db="EMBL/GenBank/DDBJ databases">
        <authorList>
            <person name="Heng Y.C."/>
            <person name="Lim A.C.H."/>
            <person name="Lee J.K.Y."/>
            <person name="Kittelmann S."/>
        </authorList>
    </citation>
    <scope>NUCLEOTIDE SEQUENCE [LARGE SCALE GENOMIC DNA]</scope>
    <source>
        <strain evidence="11 12">WILCCON 0114</strain>
    </source>
</reference>
<dbReference type="Gene3D" id="3.40.710.10">
    <property type="entry name" value="DD-peptidase/beta-lactamase superfamily"/>
    <property type="match status" value="1"/>
</dbReference>
<evidence type="ECO:0000256" key="1">
    <source>
        <dbReference type="ARBA" id="ARBA00007164"/>
    </source>
</evidence>
<evidence type="ECO:0000256" key="5">
    <source>
        <dbReference type="ARBA" id="ARBA00022984"/>
    </source>
</evidence>
<evidence type="ECO:0000313" key="11">
    <source>
        <dbReference type="EMBL" id="MFL0252276.1"/>
    </source>
</evidence>
<comment type="similarity">
    <text evidence="1 7">Belongs to the peptidase S11 family.</text>
</comment>
<evidence type="ECO:0000313" key="12">
    <source>
        <dbReference type="Proteomes" id="UP001623592"/>
    </source>
</evidence>
<feature type="signal peptide" evidence="9">
    <location>
        <begin position="1"/>
        <end position="24"/>
    </location>
</feature>
<feature type="domain" description="Peptidase S11 D-alanyl-D-alanine carboxypeptidase A N-terminal" evidence="10">
    <location>
        <begin position="28"/>
        <end position="271"/>
    </location>
</feature>
<dbReference type="InterPro" id="IPR018044">
    <property type="entry name" value="Peptidase_S11"/>
</dbReference>
<keyword evidence="8" id="KW-1133">Transmembrane helix</keyword>
<dbReference type="PANTHER" id="PTHR21581">
    <property type="entry name" value="D-ALANYL-D-ALANINE CARBOXYPEPTIDASE"/>
    <property type="match status" value="1"/>
</dbReference>
<evidence type="ECO:0000256" key="8">
    <source>
        <dbReference type="SAM" id="Phobius"/>
    </source>
</evidence>
<keyword evidence="11" id="KW-0645">Protease</keyword>
<keyword evidence="5" id="KW-0573">Peptidoglycan synthesis</keyword>
<keyword evidence="4" id="KW-0133">Cell shape</keyword>
<keyword evidence="3 11" id="KW-0378">Hydrolase</keyword>
<dbReference type="PANTHER" id="PTHR21581:SF26">
    <property type="entry name" value="D-ALANYL-D-ALANINE ENDOPEPTIDASE"/>
    <property type="match status" value="1"/>
</dbReference>
<evidence type="ECO:0000259" key="10">
    <source>
        <dbReference type="Pfam" id="PF00768"/>
    </source>
</evidence>
<evidence type="ECO:0000256" key="4">
    <source>
        <dbReference type="ARBA" id="ARBA00022960"/>
    </source>
</evidence>
<proteinExistence type="inferred from homology"/>
<keyword evidence="11" id="KW-0121">Carboxypeptidase</keyword>
<dbReference type="InterPro" id="IPR001967">
    <property type="entry name" value="Peptidase_S11_N"/>
</dbReference>
<name>A0ABW8TI99_9CLOT</name>
<protein>
    <submittedName>
        <fullName evidence="11">D-alanyl-D-alanine carboxypeptidase family protein</fullName>
        <ecNumber evidence="11">3.4.-.-</ecNumber>
    </submittedName>
</protein>
<evidence type="ECO:0000256" key="6">
    <source>
        <dbReference type="ARBA" id="ARBA00023316"/>
    </source>
</evidence>